<reference evidence="3" key="1">
    <citation type="submission" date="2021-04" db="EMBL/GenBank/DDBJ databases">
        <title>Draft genome sequence data of methanotrophic Methylovulum sp. strain S1L and Methylomonas sp. strain S2AM isolated from boreal lake water columns.</title>
        <authorList>
            <person name="Rissanen A.J."/>
            <person name="Mangayil R."/>
            <person name="Svenning M.M."/>
            <person name="Khanongnuch R."/>
        </authorList>
    </citation>
    <scope>NUCLEOTIDE SEQUENCE</scope>
    <source>
        <strain evidence="3">S2AM</strain>
    </source>
</reference>
<keyword evidence="1" id="KW-0472">Membrane</keyword>
<organism evidence="3 4">
    <name type="scientific">Methylomonas paludis</name>
    <dbReference type="NCBI Taxonomy" id="1173101"/>
    <lineage>
        <taxon>Bacteria</taxon>
        <taxon>Pseudomonadati</taxon>
        <taxon>Pseudomonadota</taxon>
        <taxon>Gammaproteobacteria</taxon>
        <taxon>Methylococcales</taxon>
        <taxon>Methylococcaceae</taxon>
        <taxon>Methylomonas</taxon>
    </lineage>
</organism>
<dbReference type="RefSeq" id="WP_215583628.1">
    <property type="nucleotide sequence ID" value="NZ_CP073754.1"/>
</dbReference>
<accession>A0A975RAZ2</accession>
<dbReference type="Proteomes" id="UP000676649">
    <property type="component" value="Chromosome"/>
</dbReference>
<keyword evidence="4" id="KW-1185">Reference proteome</keyword>
<keyword evidence="1" id="KW-0812">Transmembrane</keyword>
<dbReference type="InterPro" id="IPR036938">
    <property type="entry name" value="PAP2/HPO_sf"/>
</dbReference>
<feature type="transmembrane region" description="Helical" evidence="1">
    <location>
        <begin position="12"/>
        <end position="30"/>
    </location>
</feature>
<evidence type="ECO:0000259" key="2">
    <source>
        <dbReference type="SMART" id="SM00014"/>
    </source>
</evidence>
<evidence type="ECO:0000313" key="4">
    <source>
        <dbReference type="Proteomes" id="UP000676649"/>
    </source>
</evidence>
<name>A0A975RAZ2_9GAMM</name>
<dbReference type="SMART" id="SM00014">
    <property type="entry name" value="acidPPc"/>
    <property type="match status" value="1"/>
</dbReference>
<feature type="transmembrane region" description="Helical" evidence="1">
    <location>
        <begin position="201"/>
        <end position="219"/>
    </location>
</feature>
<feature type="transmembrane region" description="Helical" evidence="1">
    <location>
        <begin position="60"/>
        <end position="85"/>
    </location>
</feature>
<gene>
    <name evidence="3" type="ORF">KEF85_05150</name>
</gene>
<dbReference type="Gene3D" id="1.20.144.10">
    <property type="entry name" value="Phosphatidic acid phosphatase type 2/haloperoxidase"/>
    <property type="match status" value="1"/>
</dbReference>
<feature type="transmembrane region" description="Helical" evidence="1">
    <location>
        <begin position="173"/>
        <end position="189"/>
    </location>
</feature>
<evidence type="ECO:0000256" key="1">
    <source>
        <dbReference type="SAM" id="Phobius"/>
    </source>
</evidence>
<feature type="transmembrane region" description="Helical" evidence="1">
    <location>
        <begin position="148"/>
        <end position="168"/>
    </location>
</feature>
<dbReference type="Pfam" id="PF01569">
    <property type="entry name" value="PAP2"/>
    <property type="match status" value="1"/>
</dbReference>
<feature type="transmembrane region" description="Helical" evidence="1">
    <location>
        <begin position="97"/>
        <end position="115"/>
    </location>
</feature>
<proteinExistence type="predicted"/>
<feature type="domain" description="Phosphatidic acid phosphatase type 2/haloperoxidase" evidence="2">
    <location>
        <begin position="95"/>
        <end position="216"/>
    </location>
</feature>
<keyword evidence="1" id="KW-1133">Transmembrane helix</keyword>
<dbReference type="SUPFAM" id="SSF48317">
    <property type="entry name" value="Acid phosphatase/Vanadium-dependent haloperoxidase"/>
    <property type="match status" value="1"/>
</dbReference>
<protein>
    <submittedName>
        <fullName evidence="3">Phosphatase PAP2 family protein</fullName>
    </submittedName>
</protein>
<dbReference type="AlphaFoldDB" id="A0A975RAZ2"/>
<dbReference type="CDD" id="cd03396">
    <property type="entry name" value="PAP2_like_6"/>
    <property type="match status" value="1"/>
</dbReference>
<dbReference type="InterPro" id="IPR000326">
    <property type="entry name" value="PAP2/HPO"/>
</dbReference>
<dbReference type="EMBL" id="CP073754">
    <property type="protein sequence ID" value="QWF71853.1"/>
    <property type="molecule type" value="Genomic_DNA"/>
</dbReference>
<dbReference type="KEGG" id="mpad:KEF85_05150"/>
<evidence type="ECO:0000313" key="3">
    <source>
        <dbReference type="EMBL" id="QWF71853.1"/>
    </source>
</evidence>
<sequence length="231" mass="26690">MKFSQWPRSAKELLILVLLMLGTTAVFWLTDLDIDTAARFYHPEDKVNAWPSRHWWLWEIFFDGASPVIVSAAVLAVLVVVVSYFQPKLQRWRRQCVYVLLVIAIGPGLVVNLVFKDHWGRPRPTHIHEFGGEYQYIPPLQLGHTPDKSFVCGHCSVGYSVIVLYFLAQHYKLLYLGITLFLAGMMGYSRMAAGGHFFSDVLWSGYLVFLVAYLLYYGWYCRGETRRDEIE</sequence>